<dbReference type="AlphaFoldDB" id="A0A0E1XGV9"/>
<sequence length="48" mass="5805">MKLFYIAFLIIIWLNIFLGNEVIHTLTVLITTLYIVNRRKRVKNDRVE</sequence>
<proteinExistence type="predicted"/>
<comment type="caution">
    <text evidence="2">The sequence shown here is derived from an EMBL/GenBank/DDBJ whole genome shotgun (WGS) entry which is preliminary data.</text>
</comment>
<evidence type="ECO:0000256" key="1">
    <source>
        <dbReference type="SAM" id="Phobius"/>
    </source>
</evidence>
<reference evidence="2" key="1">
    <citation type="submission" date="2010-05" db="EMBL/GenBank/DDBJ databases">
        <authorList>
            <person name="Muzny D."/>
            <person name="Qin X."/>
            <person name="Buhay C."/>
            <person name="Dugan-Rocha S."/>
            <person name="Ding Y."/>
            <person name="Chen G."/>
            <person name="Hawes A."/>
            <person name="Holder M."/>
            <person name="Jhangiani S."/>
            <person name="Johnson A."/>
            <person name="Khan Z."/>
            <person name="Li Z."/>
            <person name="Liu W."/>
            <person name="Liu X."/>
            <person name="Perez L."/>
            <person name="Shen H."/>
            <person name="Wang Q."/>
            <person name="Watt J."/>
            <person name="Xi L."/>
            <person name="Xin Y."/>
            <person name="Zhou J."/>
            <person name="Deng J."/>
            <person name="Jiang H."/>
            <person name="Liu Y."/>
            <person name="Qu J."/>
            <person name="Song X.-Z."/>
            <person name="Zhang L."/>
            <person name="Villasana D."/>
            <person name="Johnson A."/>
            <person name="Liu J."/>
            <person name="Liyanage D."/>
            <person name="Lorensuhewa L."/>
            <person name="Robinson T."/>
            <person name="Song A."/>
            <person name="Song B.-B."/>
            <person name="Dinh H."/>
            <person name="Thornton R."/>
            <person name="Coyle M."/>
            <person name="Francisco L."/>
            <person name="Jackson L."/>
            <person name="Javaid M."/>
            <person name="Korchina V."/>
            <person name="Kovar C."/>
            <person name="Mata R."/>
            <person name="Mathew T."/>
            <person name="Ngo R."/>
            <person name="Nguyen L."/>
            <person name="Nguyen N."/>
            <person name="Okwuonu G."/>
            <person name="Ongeri F."/>
            <person name="Pham C."/>
            <person name="Simmons D."/>
            <person name="Wilczek-Boney K."/>
            <person name="Hale W."/>
            <person name="Jakkamsetti A."/>
            <person name="Pham P."/>
            <person name="Ruth R."/>
            <person name="San Lucas F."/>
            <person name="Warren J."/>
            <person name="Zhang J."/>
            <person name="Zhao Z."/>
            <person name="Zhou C."/>
            <person name="Zhu D."/>
            <person name="Lee S."/>
            <person name="Bess C."/>
            <person name="Blankenburg K."/>
            <person name="Forbes L."/>
            <person name="Fu Q."/>
            <person name="Gubbala S."/>
            <person name="Hirani K."/>
            <person name="Jayaseelan J.C."/>
            <person name="Lara F."/>
            <person name="Munidasa M."/>
            <person name="Palculict T."/>
            <person name="Patil S."/>
            <person name="Pu L.-L."/>
            <person name="Saada N."/>
            <person name="Tang L."/>
            <person name="Weissenberger G."/>
            <person name="Zhu Y."/>
            <person name="Hemphill L."/>
            <person name="Shang Y."/>
            <person name="Youmans B."/>
            <person name="Ayvaz T."/>
            <person name="Ross M."/>
            <person name="Santibanez J."/>
            <person name="Aqrawi P."/>
            <person name="Gross S."/>
            <person name="Joshi V."/>
            <person name="Fowler G."/>
            <person name="Nazareth L."/>
            <person name="Reid J."/>
            <person name="Worley K."/>
            <person name="Petrosino J."/>
            <person name="Highlander S."/>
            <person name="Gibbs R."/>
        </authorList>
    </citation>
    <scope>NUCLEOTIDE SEQUENCE [LARGE SCALE GENOMIC DNA]</scope>
    <source>
        <strain evidence="2">MN8</strain>
    </source>
</reference>
<accession>A0A0E1XGV9</accession>
<keyword evidence="1" id="KW-0812">Transmembrane</keyword>
<dbReference type="HOGENOM" id="CLU_3157984_0_0_9"/>
<protein>
    <submittedName>
        <fullName evidence="2">Uncharacterized protein</fullName>
    </submittedName>
</protein>
<dbReference type="Proteomes" id="UP000003455">
    <property type="component" value="Chromosome"/>
</dbReference>
<keyword evidence="1" id="KW-0472">Membrane</keyword>
<evidence type="ECO:0000313" key="2">
    <source>
        <dbReference type="EMBL" id="EFH94996.1"/>
    </source>
</evidence>
<dbReference type="EMBL" id="ACJA02000004">
    <property type="protein sequence ID" value="EFH94996.1"/>
    <property type="molecule type" value="Genomic_DNA"/>
</dbReference>
<feature type="transmembrane region" description="Helical" evidence="1">
    <location>
        <begin position="6"/>
        <end position="36"/>
    </location>
</feature>
<name>A0A0E1XGV9_STAAU</name>
<keyword evidence="1" id="KW-1133">Transmembrane helix</keyword>
<organism evidence="2">
    <name type="scientific">Staphylococcus aureus subsp. aureus MN8</name>
    <dbReference type="NCBI Taxonomy" id="548470"/>
    <lineage>
        <taxon>Bacteria</taxon>
        <taxon>Bacillati</taxon>
        <taxon>Bacillota</taxon>
        <taxon>Bacilli</taxon>
        <taxon>Bacillales</taxon>
        <taxon>Staphylococcaceae</taxon>
        <taxon>Staphylococcus</taxon>
    </lineage>
</organism>
<dbReference type="RefSeq" id="WP_000765703.1">
    <property type="nucleotide sequence ID" value="NZ_CM000952.1"/>
</dbReference>
<gene>
    <name evidence="2" type="ORF">HMPREF0769_12617</name>
</gene>